<evidence type="ECO:0000313" key="11">
    <source>
        <dbReference type="Proteomes" id="UP000411588"/>
    </source>
</evidence>
<reference evidence="9 11" key="3">
    <citation type="submission" date="2019-02" db="EMBL/GenBank/DDBJ databases">
        <authorList>
            <consortium name="Pathogen Informatics"/>
        </authorList>
    </citation>
    <scope>NUCLEOTIDE SEQUENCE [LARGE SCALE GENOMIC DNA]</scope>
    <source>
        <strain evidence="7 9">078GUE027</strain>
        <strain evidence="6">Clo34</strain>
        <strain evidence="11">clo34</strain>
        <strain evidence="10">tl291</strain>
        <strain evidence="8">Tl291</strain>
    </source>
</reference>
<dbReference type="EMBL" id="CAAJVP010000002">
    <property type="protein sequence ID" value="VHX95367.1"/>
    <property type="molecule type" value="Genomic_DNA"/>
</dbReference>
<evidence type="ECO:0000313" key="3">
    <source>
        <dbReference type="EMBL" id="CDT79770.1"/>
    </source>
</evidence>
<dbReference type="Proteomes" id="UP000878956">
    <property type="component" value="Unassembled WGS sequence"/>
</dbReference>
<dbReference type="EMBL" id="CAADAN010000004">
    <property type="protein sequence ID" value="VFD31136.1"/>
    <property type="molecule type" value="Genomic_DNA"/>
</dbReference>
<dbReference type="Proteomes" id="UP000372533">
    <property type="component" value="Unassembled WGS sequence"/>
</dbReference>
<evidence type="ECO:0000313" key="2">
    <source>
        <dbReference type="EMBL" id="CDS86449.1"/>
    </source>
</evidence>
<evidence type="ECO:0000313" key="1">
    <source>
        <dbReference type="EMBL" id="CDS86006.1"/>
    </source>
</evidence>
<evidence type="ECO:0000313" key="9">
    <source>
        <dbReference type="Proteomes" id="UP000346772"/>
    </source>
</evidence>
<dbReference type="KEGG" id="pdf:CD630DERM_12340"/>
<reference evidence="1" key="1">
    <citation type="submission" date="2014-07" db="EMBL/GenBank/DDBJ databases">
        <authorList>
            <person name="Monot Marc"/>
        </authorList>
    </citation>
    <scope>NUCLEOTIDE SEQUENCE</scope>
    <source>
        <strain evidence="3">7032989</strain>
        <strain evidence="1">7032994</strain>
    </source>
</reference>
<evidence type="ECO:0000313" key="7">
    <source>
        <dbReference type="EMBL" id="VFD53009.1"/>
    </source>
</evidence>
<dbReference type="Proteomes" id="UP000879542">
    <property type="component" value="Unassembled WGS sequence"/>
</dbReference>
<organism evidence="1">
    <name type="scientific">Clostridioides difficile</name>
    <name type="common">Peptoclostridium difficile</name>
    <dbReference type="NCBI Taxonomy" id="1496"/>
    <lineage>
        <taxon>Bacteria</taxon>
        <taxon>Bacillati</taxon>
        <taxon>Bacillota</taxon>
        <taxon>Clostridia</taxon>
        <taxon>Peptostreptococcales</taxon>
        <taxon>Peptostreptococcaceae</taxon>
        <taxon>Clostridioides</taxon>
    </lineage>
</organism>
<reference evidence="4" key="2">
    <citation type="journal article" date="2018" name="Genome Biol.">
        <title>SKESA: strategic k-mer extension for scrupulous assemblies.</title>
        <authorList>
            <person name="Souvorov A."/>
            <person name="Agarwala R."/>
            <person name="Lipman D.J."/>
        </authorList>
    </citation>
    <scope>NUCLEOTIDE SEQUENCE</scope>
    <source>
        <strain evidence="5">Clostridioides</strain>
        <strain evidence="4">HN1000</strain>
    </source>
</reference>
<dbReference type="EMBL" id="LK932509">
    <property type="protein sequence ID" value="CDS86449.1"/>
    <property type="molecule type" value="Genomic_DNA"/>
</dbReference>
<evidence type="ECO:0000313" key="4">
    <source>
        <dbReference type="EMBL" id="HBH1542164.1"/>
    </source>
</evidence>
<dbReference type="EMBL" id="DAEQIJ010000002">
    <property type="protein sequence ID" value="HBH2618884.1"/>
    <property type="molecule type" value="Genomic_DNA"/>
</dbReference>
<dbReference type="EMBL" id="DAEPXK010000013">
    <property type="protein sequence ID" value="HBH1542164.1"/>
    <property type="molecule type" value="Genomic_DNA"/>
</dbReference>
<dbReference type="EMBL" id="CAADAT010000002">
    <property type="protein sequence ID" value="VFD53009.1"/>
    <property type="molecule type" value="Genomic_DNA"/>
</dbReference>
<proteinExistence type="predicted"/>
<name>A0A069ACX9_CLODI</name>
<accession>A0A069ACX9</accession>
<gene>
    <name evidence="3" type="ORF">BN1095_790053</name>
    <name evidence="2" type="ORF">BN1096_560144</name>
    <name evidence="1" type="ORF">BN1097_540147</name>
    <name evidence="4" type="ORF">KRM00_001643</name>
    <name evidence="5" type="ORF">KRQ00_000612</name>
    <name evidence="8" type="ORF">SAMEA1402366_00514</name>
    <name evidence="6" type="ORF">SAMEA1402399_01514</name>
    <name evidence="7" type="ORF">SAMEA1710456_00459</name>
</gene>
<dbReference type="EMBL" id="LK933504">
    <property type="protein sequence ID" value="CDT79770.1"/>
    <property type="molecule type" value="Genomic_DNA"/>
</dbReference>
<evidence type="ECO:0000313" key="5">
    <source>
        <dbReference type="EMBL" id="HBH2618884.1"/>
    </source>
</evidence>
<reference evidence="4" key="4">
    <citation type="submission" date="2021-06" db="EMBL/GenBank/DDBJ databases">
        <authorList>
            <consortium name="NCBI Pathogen Detection Project"/>
        </authorList>
    </citation>
    <scope>NUCLEOTIDE SEQUENCE</scope>
    <source>
        <strain evidence="5">Clostridioides</strain>
        <strain evidence="4">HN1000</strain>
    </source>
</reference>
<evidence type="ECO:0000313" key="10">
    <source>
        <dbReference type="Proteomes" id="UP000372533"/>
    </source>
</evidence>
<dbReference type="Proteomes" id="UP000346772">
    <property type="component" value="Unassembled WGS sequence"/>
</dbReference>
<dbReference type="Proteomes" id="UP000411588">
    <property type="component" value="Unassembled WGS sequence"/>
</dbReference>
<dbReference type="AlphaFoldDB" id="A0A069ACX9"/>
<evidence type="ECO:0000313" key="8">
    <source>
        <dbReference type="EMBL" id="VHX95367.1"/>
    </source>
</evidence>
<sequence length="83" mass="10044">MSSYFITRGDVMKILQQFKPYKYDKEKNIEYDEKIIANQNTEVYIVYPRISDEENRRRWEEFNEVAKEVAINIAMKKVETVES</sequence>
<protein>
    <submittedName>
        <fullName evidence="1">Putative phage protein</fullName>
    </submittedName>
</protein>
<evidence type="ECO:0000313" key="6">
    <source>
        <dbReference type="EMBL" id="VFD31136.1"/>
    </source>
</evidence>
<dbReference type="EMBL" id="LK932392">
    <property type="protein sequence ID" value="CDS86006.1"/>
    <property type="molecule type" value="Genomic_DNA"/>
</dbReference>